<feature type="compositionally biased region" description="Pro residues" evidence="1">
    <location>
        <begin position="217"/>
        <end position="227"/>
    </location>
</feature>
<dbReference type="EMBL" id="CP033367">
    <property type="protein sequence ID" value="QKD01606.1"/>
    <property type="molecule type" value="Genomic_DNA"/>
</dbReference>
<dbReference type="InterPro" id="IPR009273">
    <property type="entry name" value="DUF930"/>
</dbReference>
<evidence type="ECO:0000313" key="3">
    <source>
        <dbReference type="EMBL" id="QKD01606.1"/>
    </source>
</evidence>
<evidence type="ECO:0000256" key="2">
    <source>
        <dbReference type="SAM" id="Phobius"/>
    </source>
</evidence>
<dbReference type="RefSeq" id="WP_027031372.1">
    <property type="nucleotide sequence ID" value="NZ_CP033367.1"/>
</dbReference>
<proteinExistence type="predicted"/>
<reference evidence="3 4" key="1">
    <citation type="submission" date="2018-10" db="EMBL/GenBank/DDBJ databases">
        <authorList>
            <person name="Perry B.J."/>
            <person name="Sullivan J.T."/>
            <person name="Murphy R.J.T."/>
            <person name="Ramsay J.P."/>
            <person name="Ronson C.W."/>
        </authorList>
    </citation>
    <scope>NUCLEOTIDE SEQUENCE [LARGE SCALE GENOMIC DNA]</scope>
    <source>
        <strain evidence="3 4">R88b</strain>
    </source>
</reference>
<organism evidence="3 4">
    <name type="scientific">Mesorhizobium loti R88b</name>
    <dbReference type="NCBI Taxonomy" id="935548"/>
    <lineage>
        <taxon>Bacteria</taxon>
        <taxon>Pseudomonadati</taxon>
        <taxon>Pseudomonadota</taxon>
        <taxon>Alphaproteobacteria</taxon>
        <taxon>Hyphomicrobiales</taxon>
        <taxon>Phyllobacteriaceae</taxon>
        <taxon>Mesorhizobium</taxon>
    </lineage>
</organism>
<keyword evidence="2" id="KW-0812">Transmembrane</keyword>
<dbReference type="Pfam" id="PF06059">
    <property type="entry name" value="DUF930"/>
    <property type="match status" value="1"/>
</dbReference>
<protein>
    <submittedName>
        <fullName evidence="3">DUF930 domain-containing protein</fullName>
    </submittedName>
</protein>
<name>A0A6M7WIN0_RHILI</name>
<keyword evidence="2" id="KW-0472">Membrane</keyword>
<feature type="compositionally biased region" description="Basic and acidic residues" evidence="1">
    <location>
        <begin position="73"/>
        <end position="88"/>
    </location>
</feature>
<sequence>MKGETGERRRNLLWGIPASLILHVLVAALLLYGLPMAPQQPQEEQPVNVALVPAPEQPKPKPAPAPPPNPPEPKAEKPPEQKVEKPPPPEKQAQKPPPVEVLKPVFQFGDKDTGPRKSLDGASAEESSPAPAKDDASKPPVEPKPVENQPATPPDPEQRADTTKADEKPVTATTDAKPTQDAEKQAVLDAAKQQGAVPAPLAADGEVELPMSAARPQPKPANTPKPSPAKASKSASRNDSGPPGVRKLYSQDATDDALATTSMGGVPRAERASMLCASELQQQLLDGSYFPYMWPKVPLKGGNIIDAPDVAFSTTTTWYHLSFRCEVDTDATRVLSFDFRVGSEIPRSEWPRPL</sequence>
<evidence type="ECO:0000313" key="4">
    <source>
        <dbReference type="Proteomes" id="UP000503017"/>
    </source>
</evidence>
<gene>
    <name evidence="3" type="ORF">EB235_08810</name>
</gene>
<feature type="compositionally biased region" description="Basic and acidic residues" evidence="1">
    <location>
        <begin position="156"/>
        <end position="169"/>
    </location>
</feature>
<feature type="compositionally biased region" description="Basic and acidic residues" evidence="1">
    <location>
        <begin position="109"/>
        <end position="119"/>
    </location>
</feature>
<feature type="transmembrane region" description="Helical" evidence="2">
    <location>
        <begin position="12"/>
        <end position="34"/>
    </location>
</feature>
<keyword evidence="2" id="KW-1133">Transmembrane helix</keyword>
<evidence type="ECO:0000256" key="1">
    <source>
        <dbReference type="SAM" id="MobiDB-lite"/>
    </source>
</evidence>
<dbReference type="AlphaFoldDB" id="A0A6M7WIN0"/>
<accession>A0A6M7WIN0</accession>
<feature type="region of interest" description="Disordered" evidence="1">
    <location>
        <begin position="40"/>
        <end position="253"/>
    </location>
</feature>
<feature type="compositionally biased region" description="Pro residues" evidence="1">
    <location>
        <begin position="55"/>
        <end position="72"/>
    </location>
</feature>
<dbReference type="Proteomes" id="UP000503017">
    <property type="component" value="Chromosome"/>
</dbReference>
<feature type="compositionally biased region" description="Low complexity" evidence="1">
    <location>
        <begin position="122"/>
        <end position="131"/>
    </location>
</feature>